<evidence type="ECO:0000313" key="11">
    <source>
        <dbReference type="RefSeq" id="XP_031573605.1"/>
    </source>
</evidence>
<feature type="transmembrane region" description="Helical" evidence="8">
    <location>
        <begin position="124"/>
        <end position="144"/>
    </location>
</feature>
<evidence type="ECO:0000256" key="2">
    <source>
        <dbReference type="ARBA" id="ARBA00022475"/>
    </source>
</evidence>
<evidence type="ECO:0000256" key="5">
    <source>
        <dbReference type="ARBA" id="ARBA00023136"/>
    </source>
</evidence>
<keyword evidence="6 7" id="KW-0675">Receptor</keyword>
<evidence type="ECO:0000256" key="6">
    <source>
        <dbReference type="ARBA" id="ARBA00023170"/>
    </source>
</evidence>
<dbReference type="PROSITE" id="PS00237">
    <property type="entry name" value="G_PROTEIN_RECEP_F1_1"/>
    <property type="match status" value="1"/>
</dbReference>
<feature type="transmembrane region" description="Helical" evidence="8">
    <location>
        <begin position="85"/>
        <end position="103"/>
    </location>
</feature>
<sequence length="406" mass="45872">MEDDETLAVGKTVILALIFIVSITGNAMVFYCGLHTQRMSAMNHIIVNLALSEILIAVIVIPIQIERELTDNLIFGNTFCKLLEYIQTVALGSAMMSLIMLSVDRYCSVFHPLSKVTRRQARHMMVFSWCYPLLCASPVMYYVLGTTHQPDALLLQCHPNHEHSLTQLDRLYSLIELWLIFLLPVLMVVMVYVVIITRLLRSGSPSRGRATNNGTPTKTVNYPGPIHRSYTTALDSNIVPLAKRRSVIMNLIVMSTYLFCWAPLATLFVIKNIQSFKKDFSFQTIHDLSSFLALAKLCLNPAIYSFFDNAIRDQLCRCRCNTTNEQIVYSEKCSRGKLSELSVSKIGFSRSTGIPPNNSEPLLLTSSNQRSSYKATSFNTEKLVQMISNTRRYRSLGMFTSRSSQI</sequence>
<dbReference type="GeneID" id="116307477"/>
<gene>
    <name evidence="11" type="primary">LOC116307477</name>
</gene>
<keyword evidence="7" id="KW-0297">G-protein coupled receptor</keyword>
<dbReference type="InterPro" id="IPR017452">
    <property type="entry name" value="GPCR_Rhodpsn_7TM"/>
</dbReference>
<feature type="transmembrane region" description="Helical" evidence="8">
    <location>
        <begin position="12"/>
        <end position="33"/>
    </location>
</feature>
<dbReference type="PROSITE" id="PS50262">
    <property type="entry name" value="G_PROTEIN_RECEP_F1_2"/>
    <property type="match status" value="1"/>
</dbReference>
<dbReference type="PANTHER" id="PTHR24241">
    <property type="entry name" value="NEUROPEPTIDE RECEPTOR-RELATED G-PROTEIN COUPLED RECEPTOR"/>
    <property type="match status" value="1"/>
</dbReference>
<dbReference type="PRINTS" id="PR00237">
    <property type="entry name" value="GPCRRHODOPSN"/>
</dbReference>
<dbReference type="Proteomes" id="UP000515163">
    <property type="component" value="Unplaced"/>
</dbReference>
<comment type="similarity">
    <text evidence="7">Belongs to the G-protein coupled receptor 1 family.</text>
</comment>
<dbReference type="PANTHER" id="PTHR24241:SF76">
    <property type="entry name" value="NEUROPEPTIDE SIFAMIDE RECEPTOR"/>
    <property type="match status" value="1"/>
</dbReference>
<feature type="transmembrane region" description="Helical" evidence="8">
    <location>
        <begin position="290"/>
        <end position="307"/>
    </location>
</feature>
<accession>A0A6P8J9V0</accession>
<comment type="subcellular location">
    <subcellularLocation>
        <location evidence="1">Cell membrane</location>
        <topology evidence="1">Multi-pass membrane protein</topology>
    </subcellularLocation>
</comment>
<protein>
    <submittedName>
        <fullName evidence="11">Orexin receptor type 2-like</fullName>
    </submittedName>
</protein>
<dbReference type="InParanoid" id="A0A6P8J9V0"/>
<evidence type="ECO:0000259" key="9">
    <source>
        <dbReference type="PROSITE" id="PS50262"/>
    </source>
</evidence>
<dbReference type="GO" id="GO:0004930">
    <property type="term" value="F:G protein-coupled receptor activity"/>
    <property type="evidence" value="ECO:0007669"/>
    <property type="project" value="UniProtKB-KW"/>
</dbReference>
<feature type="transmembrane region" description="Helical" evidence="8">
    <location>
        <begin position="177"/>
        <end position="200"/>
    </location>
</feature>
<dbReference type="SUPFAM" id="SSF81321">
    <property type="entry name" value="Family A G protein-coupled receptor-like"/>
    <property type="match status" value="1"/>
</dbReference>
<dbReference type="CDD" id="cd00637">
    <property type="entry name" value="7tm_classA_rhodopsin-like"/>
    <property type="match status" value="1"/>
</dbReference>
<dbReference type="KEGG" id="aten:116307477"/>
<dbReference type="OrthoDB" id="6022667at2759"/>
<name>A0A6P8J9V0_ACTTE</name>
<feature type="domain" description="G-protein coupled receptors family 1 profile" evidence="9">
    <location>
        <begin position="25"/>
        <end position="304"/>
    </location>
</feature>
<keyword evidence="2" id="KW-1003">Cell membrane</keyword>
<evidence type="ECO:0000256" key="7">
    <source>
        <dbReference type="RuleBase" id="RU000688"/>
    </source>
</evidence>
<evidence type="ECO:0000256" key="3">
    <source>
        <dbReference type="ARBA" id="ARBA00022692"/>
    </source>
</evidence>
<dbReference type="GO" id="GO:0005886">
    <property type="term" value="C:plasma membrane"/>
    <property type="evidence" value="ECO:0007669"/>
    <property type="project" value="UniProtKB-SubCell"/>
</dbReference>
<keyword evidence="3 7" id="KW-0812">Transmembrane</keyword>
<keyword evidence="10" id="KW-1185">Reference proteome</keyword>
<keyword evidence="4 8" id="KW-1133">Transmembrane helix</keyword>
<dbReference type="Pfam" id="PF00001">
    <property type="entry name" value="7tm_1"/>
    <property type="match status" value="1"/>
</dbReference>
<evidence type="ECO:0000256" key="4">
    <source>
        <dbReference type="ARBA" id="ARBA00022989"/>
    </source>
</evidence>
<proteinExistence type="inferred from homology"/>
<evidence type="ECO:0000313" key="10">
    <source>
        <dbReference type="Proteomes" id="UP000515163"/>
    </source>
</evidence>
<keyword evidence="7" id="KW-0807">Transducer</keyword>
<keyword evidence="5 8" id="KW-0472">Membrane</keyword>
<dbReference type="RefSeq" id="XP_031573605.1">
    <property type="nucleotide sequence ID" value="XM_031717745.1"/>
</dbReference>
<dbReference type="AlphaFoldDB" id="A0A6P8J9V0"/>
<reference evidence="11" key="1">
    <citation type="submission" date="2025-08" db="UniProtKB">
        <authorList>
            <consortium name="RefSeq"/>
        </authorList>
    </citation>
    <scope>IDENTIFICATION</scope>
    <source>
        <tissue evidence="11">Tentacle</tissue>
    </source>
</reference>
<feature type="transmembrane region" description="Helical" evidence="8">
    <location>
        <begin position="45"/>
        <end position="65"/>
    </location>
</feature>
<evidence type="ECO:0000256" key="8">
    <source>
        <dbReference type="SAM" id="Phobius"/>
    </source>
</evidence>
<dbReference type="Gene3D" id="1.20.1070.10">
    <property type="entry name" value="Rhodopsin 7-helix transmembrane proteins"/>
    <property type="match status" value="1"/>
</dbReference>
<dbReference type="GO" id="GO:0042277">
    <property type="term" value="F:peptide binding"/>
    <property type="evidence" value="ECO:0007669"/>
    <property type="project" value="TreeGrafter"/>
</dbReference>
<dbReference type="GO" id="GO:0032870">
    <property type="term" value="P:cellular response to hormone stimulus"/>
    <property type="evidence" value="ECO:0007669"/>
    <property type="project" value="TreeGrafter"/>
</dbReference>
<evidence type="ECO:0000256" key="1">
    <source>
        <dbReference type="ARBA" id="ARBA00004651"/>
    </source>
</evidence>
<dbReference type="InterPro" id="IPR000276">
    <property type="entry name" value="GPCR_Rhodpsn"/>
</dbReference>
<feature type="transmembrane region" description="Helical" evidence="8">
    <location>
        <begin position="247"/>
        <end position="270"/>
    </location>
</feature>
<organism evidence="10 11">
    <name type="scientific">Actinia tenebrosa</name>
    <name type="common">Australian red waratah sea anemone</name>
    <dbReference type="NCBI Taxonomy" id="6105"/>
    <lineage>
        <taxon>Eukaryota</taxon>
        <taxon>Metazoa</taxon>
        <taxon>Cnidaria</taxon>
        <taxon>Anthozoa</taxon>
        <taxon>Hexacorallia</taxon>
        <taxon>Actiniaria</taxon>
        <taxon>Actiniidae</taxon>
        <taxon>Actinia</taxon>
    </lineage>
</organism>